<dbReference type="AlphaFoldDB" id="A0A835R1N2"/>
<dbReference type="PROSITE" id="PS51257">
    <property type="entry name" value="PROKAR_LIPOPROTEIN"/>
    <property type="match status" value="1"/>
</dbReference>
<evidence type="ECO:0000256" key="3">
    <source>
        <dbReference type="ARBA" id="ARBA00022729"/>
    </source>
</evidence>
<sequence>MAAEQRGAEPARVAGTLLLLLFLFFACGERAMAVDVVAYNSSGWGVYLSASGWEFEFEHGRRLLQTQKYIVYKALGWEFDFEHGRRLLQTSKYLGYQALEKDKAAGQASKPGNSYNRGCQKDYYCRS</sequence>
<gene>
    <name evidence="6" type="ORF">HPP92_011899</name>
</gene>
<name>A0A835R1N2_VANPL</name>
<comment type="similarity">
    <text evidence="1">Belongs to the plant rapid alkalinization factor (RALF) family.</text>
</comment>
<dbReference type="InterPro" id="IPR008801">
    <property type="entry name" value="RALF"/>
</dbReference>
<evidence type="ECO:0000256" key="4">
    <source>
        <dbReference type="ARBA" id="ARBA00023157"/>
    </source>
</evidence>
<reference evidence="6 7" key="1">
    <citation type="journal article" date="2020" name="Nat. Food">
        <title>A phased Vanilla planifolia genome enables genetic improvement of flavour and production.</title>
        <authorList>
            <person name="Hasing T."/>
            <person name="Tang H."/>
            <person name="Brym M."/>
            <person name="Khazi F."/>
            <person name="Huang T."/>
            <person name="Chambers A.H."/>
        </authorList>
    </citation>
    <scope>NUCLEOTIDE SEQUENCE [LARGE SCALE GENOMIC DNA]</scope>
    <source>
        <tissue evidence="6">Leaf</tissue>
    </source>
</reference>
<keyword evidence="2" id="KW-0372">Hormone</keyword>
<feature type="chain" id="PRO_5032972064" evidence="5">
    <location>
        <begin position="34"/>
        <end position="127"/>
    </location>
</feature>
<organism evidence="6 7">
    <name type="scientific">Vanilla planifolia</name>
    <name type="common">Vanilla</name>
    <dbReference type="NCBI Taxonomy" id="51239"/>
    <lineage>
        <taxon>Eukaryota</taxon>
        <taxon>Viridiplantae</taxon>
        <taxon>Streptophyta</taxon>
        <taxon>Embryophyta</taxon>
        <taxon>Tracheophyta</taxon>
        <taxon>Spermatophyta</taxon>
        <taxon>Magnoliopsida</taxon>
        <taxon>Liliopsida</taxon>
        <taxon>Asparagales</taxon>
        <taxon>Orchidaceae</taxon>
        <taxon>Vanilloideae</taxon>
        <taxon>Vanilleae</taxon>
        <taxon>Vanilla</taxon>
    </lineage>
</organism>
<keyword evidence="3 5" id="KW-0732">Signal</keyword>
<dbReference type="GO" id="GO:0005179">
    <property type="term" value="F:hormone activity"/>
    <property type="evidence" value="ECO:0007669"/>
    <property type="project" value="UniProtKB-KW"/>
</dbReference>
<evidence type="ECO:0000313" key="6">
    <source>
        <dbReference type="EMBL" id="KAG0483815.1"/>
    </source>
</evidence>
<evidence type="ECO:0000256" key="1">
    <source>
        <dbReference type="ARBA" id="ARBA00009178"/>
    </source>
</evidence>
<evidence type="ECO:0000256" key="5">
    <source>
        <dbReference type="SAM" id="SignalP"/>
    </source>
</evidence>
<dbReference type="Pfam" id="PF05498">
    <property type="entry name" value="RALF"/>
    <property type="match status" value="1"/>
</dbReference>
<dbReference type="EMBL" id="JADCNM010000005">
    <property type="protein sequence ID" value="KAG0483815.1"/>
    <property type="molecule type" value="Genomic_DNA"/>
</dbReference>
<accession>A0A835R1N2</accession>
<feature type="signal peptide" evidence="5">
    <location>
        <begin position="1"/>
        <end position="33"/>
    </location>
</feature>
<evidence type="ECO:0000256" key="2">
    <source>
        <dbReference type="ARBA" id="ARBA00022702"/>
    </source>
</evidence>
<keyword evidence="4" id="KW-1015">Disulfide bond</keyword>
<comment type="caution">
    <text evidence="6">The sequence shown here is derived from an EMBL/GenBank/DDBJ whole genome shotgun (WGS) entry which is preliminary data.</text>
</comment>
<proteinExistence type="inferred from homology"/>
<evidence type="ECO:0000313" key="7">
    <source>
        <dbReference type="Proteomes" id="UP000639772"/>
    </source>
</evidence>
<dbReference type="OrthoDB" id="786350at2759"/>
<dbReference type="Proteomes" id="UP000639772">
    <property type="component" value="Unassembled WGS sequence"/>
</dbReference>
<protein>
    <submittedName>
        <fullName evidence="6">Uncharacterized protein</fullName>
    </submittedName>
</protein>